<dbReference type="GO" id="GO:0016491">
    <property type="term" value="F:oxidoreductase activity"/>
    <property type="evidence" value="ECO:0007669"/>
    <property type="project" value="UniProtKB-KW"/>
</dbReference>
<evidence type="ECO:0000256" key="8">
    <source>
        <dbReference type="ARBA" id="ARBA00023002"/>
    </source>
</evidence>
<protein>
    <submittedName>
        <fullName evidence="13">NADH-cytochrome b5 reductase 2</fullName>
    </submittedName>
</protein>
<evidence type="ECO:0000256" key="6">
    <source>
        <dbReference type="ARBA" id="ARBA00022827"/>
    </source>
</evidence>
<evidence type="ECO:0000256" key="5">
    <source>
        <dbReference type="ARBA" id="ARBA00022787"/>
    </source>
</evidence>
<feature type="domain" description="Oxidoreductase FAD/NAD(P)-binding" evidence="12">
    <location>
        <begin position="45"/>
        <end position="146"/>
    </location>
</feature>
<keyword evidence="5" id="KW-0496">Mitochondrion</keyword>
<evidence type="ECO:0000256" key="9">
    <source>
        <dbReference type="ARBA" id="ARBA00023027"/>
    </source>
</evidence>
<evidence type="ECO:0000256" key="4">
    <source>
        <dbReference type="ARBA" id="ARBA00022692"/>
    </source>
</evidence>
<accession>X6NI79</accession>
<proteinExistence type="predicted"/>
<evidence type="ECO:0000313" key="13">
    <source>
        <dbReference type="EMBL" id="ETO25618.1"/>
    </source>
</evidence>
<dbReference type="PANTHER" id="PTHR19370">
    <property type="entry name" value="NADH-CYTOCHROME B5 REDUCTASE"/>
    <property type="match status" value="1"/>
</dbReference>
<keyword evidence="6 11" id="KW-0274">FAD</keyword>
<keyword evidence="14" id="KW-1185">Reference proteome</keyword>
<dbReference type="InterPro" id="IPR001433">
    <property type="entry name" value="OxRdtase_FAD/NAD-bd"/>
</dbReference>
<evidence type="ECO:0000256" key="7">
    <source>
        <dbReference type="ARBA" id="ARBA00022989"/>
    </source>
</evidence>
<comment type="subcellular location">
    <subcellularLocation>
        <location evidence="2">Mitochondrion outer membrane</location>
    </subcellularLocation>
</comment>
<keyword evidence="5" id="KW-1000">Mitochondrion outer membrane</keyword>
<dbReference type="InterPro" id="IPR001709">
    <property type="entry name" value="Flavoprot_Pyr_Nucl_cyt_Rdtase"/>
</dbReference>
<gene>
    <name evidence="13" type="ORF">RFI_11520</name>
</gene>
<dbReference type="PRINTS" id="PR00371">
    <property type="entry name" value="FPNCR"/>
</dbReference>
<dbReference type="GO" id="GO:0005741">
    <property type="term" value="C:mitochondrial outer membrane"/>
    <property type="evidence" value="ECO:0007669"/>
    <property type="project" value="UniProtKB-SubCell"/>
</dbReference>
<dbReference type="CDD" id="cd06183">
    <property type="entry name" value="cyt_b5_reduct_like"/>
    <property type="match status" value="1"/>
</dbReference>
<dbReference type="InterPro" id="IPR001834">
    <property type="entry name" value="CBR-like"/>
</dbReference>
<dbReference type="OrthoDB" id="432685at2759"/>
<dbReference type="Pfam" id="PF00175">
    <property type="entry name" value="NAD_binding_1"/>
    <property type="match status" value="1"/>
</dbReference>
<reference evidence="13 14" key="1">
    <citation type="journal article" date="2013" name="Curr. Biol.">
        <title>The Genome of the Foraminiferan Reticulomyxa filosa.</title>
        <authorList>
            <person name="Glockner G."/>
            <person name="Hulsmann N."/>
            <person name="Schleicher M."/>
            <person name="Noegel A.A."/>
            <person name="Eichinger L."/>
            <person name="Gallinger C."/>
            <person name="Pawlowski J."/>
            <person name="Sierra R."/>
            <person name="Euteneuer U."/>
            <person name="Pillet L."/>
            <person name="Moustafa A."/>
            <person name="Platzer M."/>
            <person name="Groth M."/>
            <person name="Szafranski K."/>
            <person name="Schliwa M."/>
        </authorList>
    </citation>
    <scope>NUCLEOTIDE SEQUENCE [LARGE SCALE GENOMIC DNA]</scope>
</reference>
<name>X6NI79_RETFI</name>
<keyword evidence="8" id="KW-0560">Oxidoreductase</keyword>
<comment type="caution">
    <text evidence="13">The sequence shown here is derived from an EMBL/GenBank/DDBJ whole genome shotgun (WGS) entry which is preliminary data.</text>
</comment>
<evidence type="ECO:0000256" key="1">
    <source>
        <dbReference type="ARBA" id="ARBA00001974"/>
    </source>
</evidence>
<keyword evidence="3 11" id="KW-0285">Flavoprotein</keyword>
<evidence type="ECO:0000256" key="11">
    <source>
        <dbReference type="PIRSR" id="PIRSR601834-1"/>
    </source>
</evidence>
<dbReference type="FunFam" id="3.40.50.80:FF:000019">
    <property type="entry name" value="NADH-cytochrome b5 reductase"/>
    <property type="match status" value="1"/>
</dbReference>
<dbReference type="Gene3D" id="3.40.50.80">
    <property type="entry name" value="Nucleotide-binding domain of ferredoxin-NADP reductase (FNR) module"/>
    <property type="match status" value="1"/>
</dbReference>
<dbReference type="SUPFAM" id="SSF52343">
    <property type="entry name" value="Ferredoxin reductase-like, C-terminal NADP-linked domain"/>
    <property type="match status" value="1"/>
</dbReference>
<dbReference type="Proteomes" id="UP000023152">
    <property type="component" value="Unassembled WGS sequence"/>
</dbReference>
<keyword evidence="10" id="KW-0472">Membrane</keyword>
<keyword evidence="9" id="KW-0520">NAD</keyword>
<evidence type="ECO:0000313" key="14">
    <source>
        <dbReference type="Proteomes" id="UP000023152"/>
    </source>
</evidence>
<evidence type="ECO:0000256" key="10">
    <source>
        <dbReference type="ARBA" id="ARBA00023136"/>
    </source>
</evidence>
<evidence type="ECO:0000256" key="2">
    <source>
        <dbReference type="ARBA" id="ARBA00004294"/>
    </source>
</evidence>
<dbReference type="PRINTS" id="PR00406">
    <property type="entry name" value="CYTB5RDTASE"/>
</dbReference>
<organism evidence="13 14">
    <name type="scientific">Reticulomyxa filosa</name>
    <dbReference type="NCBI Taxonomy" id="46433"/>
    <lineage>
        <taxon>Eukaryota</taxon>
        <taxon>Sar</taxon>
        <taxon>Rhizaria</taxon>
        <taxon>Retaria</taxon>
        <taxon>Foraminifera</taxon>
        <taxon>Monothalamids</taxon>
        <taxon>Reticulomyxidae</taxon>
        <taxon>Reticulomyxa</taxon>
    </lineage>
</organism>
<evidence type="ECO:0000256" key="3">
    <source>
        <dbReference type="ARBA" id="ARBA00022630"/>
    </source>
</evidence>
<dbReference type="InterPro" id="IPR039261">
    <property type="entry name" value="FNR_nucleotide-bd"/>
</dbReference>
<dbReference type="AlphaFoldDB" id="X6NI79"/>
<sequence>MDDLTGRITYTAPGTIDLERPLSAEQQRLKVESPLGVIKFQKVGMIAGGTGITPMLQVINQILSDPNDETEIYLIFANRSVDDILLREELEELAEKHKRFHLFFILDKAPVGVEWKGGVGFVTEDLVKQIFPKPSDDLLVLECGPADTNFCRSDLKHSFEIKTKFFWGLVFLFQILQIQNLSLLQTTENFQTSLIKICFVFSFVNFQIDSLDLRKFFWDDHVTAYRLFINKSAKLKIMIQKYLKNYFVLFCSNSKITKKQNKNLDYKSN</sequence>
<keyword evidence="4" id="KW-0812">Transmembrane</keyword>
<feature type="binding site" evidence="11">
    <location>
        <position position="53"/>
    </location>
    <ligand>
        <name>FAD</name>
        <dbReference type="ChEBI" id="CHEBI:57692"/>
    </ligand>
</feature>
<evidence type="ECO:0000259" key="12">
    <source>
        <dbReference type="Pfam" id="PF00175"/>
    </source>
</evidence>
<dbReference type="EMBL" id="ASPP01008391">
    <property type="protein sequence ID" value="ETO25618.1"/>
    <property type="molecule type" value="Genomic_DNA"/>
</dbReference>
<keyword evidence="7" id="KW-1133">Transmembrane helix</keyword>
<comment type="cofactor">
    <cofactor evidence="1 11">
        <name>FAD</name>
        <dbReference type="ChEBI" id="CHEBI:57692"/>
    </cofactor>
</comment>